<dbReference type="RefSeq" id="WP_107940085.1">
    <property type="nucleotide sequence ID" value="NZ_QANS01000003.1"/>
</dbReference>
<dbReference type="Gene3D" id="3.40.50.1820">
    <property type="entry name" value="alpha/beta hydrolase"/>
    <property type="match status" value="2"/>
</dbReference>
<dbReference type="InterPro" id="IPR029058">
    <property type="entry name" value="AB_hydrolase_fold"/>
</dbReference>
<keyword evidence="1" id="KW-0732">Signal</keyword>
<dbReference type="InterPro" id="IPR010333">
    <property type="entry name" value="VirJ"/>
</dbReference>
<organism evidence="3 4">
    <name type="scientific">Stenotrophobium rhamnosiphilum</name>
    <dbReference type="NCBI Taxonomy" id="2029166"/>
    <lineage>
        <taxon>Bacteria</taxon>
        <taxon>Pseudomonadati</taxon>
        <taxon>Pseudomonadota</taxon>
        <taxon>Gammaproteobacteria</taxon>
        <taxon>Nevskiales</taxon>
        <taxon>Nevskiaceae</taxon>
        <taxon>Stenotrophobium</taxon>
    </lineage>
</organism>
<reference evidence="3 4" key="1">
    <citation type="submission" date="2018-04" db="EMBL/GenBank/DDBJ databases">
        <title>Novel species isolated from glacier.</title>
        <authorList>
            <person name="Liu Q."/>
            <person name="Xin Y.-H."/>
        </authorList>
    </citation>
    <scope>NUCLEOTIDE SEQUENCE [LARGE SCALE GENOMIC DNA]</scope>
    <source>
        <strain evidence="3 4">GT1R17</strain>
    </source>
</reference>
<dbReference type="AlphaFoldDB" id="A0A2T5MG50"/>
<sequence>MKQLIALLLVLVAGSAQARDVLSHGRFDKITMYQPKGTPTSFVIFLSGDAGWNGNVINMAKALTEKGALVAAVDTPALLRNFKKDGGDCFSPVGDLENLSHFLQAYYKLGDYYRPIIVGYDVGATLAYGTAGLAPDKLFGGVMALSFNPELAFKKSLCKGDGFKFELQKNAQGKVKSSVLYPTQRIKAPFVVLQGEVDPKYPSSAVQIFTSTVTNGRVVMLPNVGRYYGHEKDWKPKFLENYQTIVASNKASSPPPPPTSLGNLPVVEVPSQGKETDTFAILISGDGGWAGLDKEVAAALTAKGVRVVGVDSLRYFWAARTPASTAADTDRIIHYYASKWKKKRVILIGYSQGANVMPFIVTRLSKPSLEYVSLAVGMGLSEFATFEFHLSNWVSNGKEGLPTLPEVARMRGIPFLCIYGTGEDDTICPKLLSTPSARVVKLPGGHHFDGNYKLLAEEILKAMPR</sequence>
<dbReference type="Pfam" id="PF06057">
    <property type="entry name" value="VirJ"/>
    <property type="match status" value="1"/>
</dbReference>
<comment type="caution">
    <text evidence="3">The sequence shown here is derived from an EMBL/GenBank/DDBJ whole genome shotgun (WGS) entry which is preliminary data.</text>
</comment>
<evidence type="ECO:0000256" key="1">
    <source>
        <dbReference type="SAM" id="SignalP"/>
    </source>
</evidence>
<protein>
    <submittedName>
        <fullName evidence="3">Type IV secretion system protein VirJ</fullName>
    </submittedName>
</protein>
<evidence type="ECO:0000313" key="4">
    <source>
        <dbReference type="Proteomes" id="UP000244248"/>
    </source>
</evidence>
<feature type="signal peptide" evidence="1">
    <location>
        <begin position="1"/>
        <end position="18"/>
    </location>
</feature>
<dbReference type="InterPro" id="IPR011225">
    <property type="entry name" value="IV_sec_VirJ"/>
</dbReference>
<dbReference type="Proteomes" id="UP000244248">
    <property type="component" value="Unassembled WGS sequence"/>
</dbReference>
<keyword evidence="4" id="KW-1185">Reference proteome</keyword>
<dbReference type="SUPFAM" id="SSF53474">
    <property type="entry name" value="alpha/beta-Hydrolases"/>
    <property type="match status" value="2"/>
</dbReference>
<accession>A0A2T5MG50</accession>
<proteinExistence type="predicted"/>
<dbReference type="PIRSF" id="PIRSF029063">
    <property type="entry name" value="IV_sec_VirJ"/>
    <property type="match status" value="1"/>
</dbReference>
<evidence type="ECO:0000313" key="3">
    <source>
        <dbReference type="EMBL" id="PTU31540.1"/>
    </source>
</evidence>
<evidence type="ECO:0000259" key="2">
    <source>
        <dbReference type="Pfam" id="PF06057"/>
    </source>
</evidence>
<name>A0A2T5MG50_9GAMM</name>
<dbReference type="EMBL" id="QANS01000003">
    <property type="protein sequence ID" value="PTU31540.1"/>
    <property type="molecule type" value="Genomic_DNA"/>
</dbReference>
<gene>
    <name evidence="3" type="ORF">CJD38_09420</name>
</gene>
<feature type="domain" description="Bacterial virulence" evidence="2">
    <location>
        <begin position="277"/>
        <end position="463"/>
    </location>
</feature>
<feature type="chain" id="PRO_5015495540" evidence="1">
    <location>
        <begin position="19"/>
        <end position="465"/>
    </location>
</feature>
<dbReference type="OrthoDB" id="641022at2"/>